<name>A0A8H6R1K4_9EURO</name>
<dbReference type="EMBL" id="JACBAG010001764">
    <property type="protein sequence ID" value="KAF7182704.1"/>
    <property type="molecule type" value="Genomic_DNA"/>
</dbReference>
<dbReference type="InterPro" id="IPR011990">
    <property type="entry name" value="TPR-like_helical_dom_sf"/>
</dbReference>
<protein>
    <recommendedName>
        <fullName evidence="2">Xylanolytic transcriptional activator regulatory domain-containing protein</fullName>
    </recommendedName>
</protein>
<dbReference type="Gene3D" id="1.25.40.10">
    <property type="entry name" value="Tetratricopeptide repeat domain"/>
    <property type="match status" value="1"/>
</dbReference>
<comment type="caution">
    <text evidence="3">The sequence shown here is derived from an EMBL/GenBank/DDBJ whole genome shotgun (WGS) entry which is preliminary data.</text>
</comment>
<dbReference type="GO" id="GO:0008270">
    <property type="term" value="F:zinc ion binding"/>
    <property type="evidence" value="ECO:0007669"/>
    <property type="project" value="InterPro"/>
</dbReference>
<sequence length="736" mass="81771">MARRSDALKEVPNYNKAWRFFDQEDLRSSIKRANDALDCAAKLAGQASPVERVLVEAITARFPPTDNIPDDLSYLDHAYANAMRPVYQKFGNDPDVTALFAVGLPAADRLRCLVPDGSHMLHMPTHIDVAIGDYGRSVDANHGAIVADDKYFARQDASIQYAAYRTPCQAAEKLEQVIDTNLLYVTIPPTADFVESFLGSKAHVLVRIGRWEEILRLQLPTNCSIYCVTTASILYARGLALSALGQIPEAEAVQKVFEAARAAVPTSRLNSIPCKEVDVLGVALAMLAGQLEYRKGNYDTAFSTLRRAIEPEDTLPYSDPPPWMQPVRHALGGLLLEQNRVGEAEAVFREDLGMARDFPRRRAKLNNVWGLRGLYECFTRSGKVDEALFIQSSRDAALASVDVVLLPQICSGTDHMQTNERLVTFCAGTYASITRAERLLRLGARRLALRVTPGKNAVMADFHAAHVRNGALPVLLGKESLKKNTFYFDNFHPKWPFLHRGTFDVTKEPCVLIQSVIMMGLWIEGSKKSRDAATDLHRSLSTAIRTQMDRWRVSNRNQSTSWPMATYQSVLLQCIFALFLAGERAAIDLNLRYRIHADEYDLLVTLVESCRLGGIFSYPNMLAQHSSAVPLTPVWLSIEEIKRFGLALYKVCRMSTRLESTGADAGGAGSELLTLADLSFSMPDSDETWNSSSGIGSEARQEVAVQTELRDSRDPTGWISHSSNVLYDARVGFDWI</sequence>
<dbReference type="GO" id="GO:0003677">
    <property type="term" value="F:DNA binding"/>
    <property type="evidence" value="ECO:0007669"/>
    <property type="project" value="InterPro"/>
</dbReference>
<gene>
    <name evidence="3" type="ORF">CNMCM7691_002365</name>
</gene>
<dbReference type="InterPro" id="IPR007219">
    <property type="entry name" value="XnlR_reg_dom"/>
</dbReference>
<dbReference type="PANTHER" id="PTHR45588">
    <property type="entry name" value="TPR DOMAIN-CONTAINING PROTEIN"/>
    <property type="match status" value="1"/>
</dbReference>
<evidence type="ECO:0000313" key="3">
    <source>
        <dbReference type="EMBL" id="KAF7182704.1"/>
    </source>
</evidence>
<accession>A0A8H6R1K4</accession>
<evidence type="ECO:0000259" key="2">
    <source>
        <dbReference type="Pfam" id="PF04082"/>
    </source>
</evidence>
<feature type="domain" description="Xylanolytic transcriptional activator regulatory" evidence="2">
    <location>
        <begin position="486"/>
        <end position="582"/>
    </location>
</feature>
<evidence type="ECO:0000313" key="4">
    <source>
        <dbReference type="Proteomes" id="UP000641853"/>
    </source>
</evidence>
<organism evidence="3 4">
    <name type="scientific">Aspergillus felis</name>
    <dbReference type="NCBI Taxonomy" id="1287682"/>
    <lineage>
        <taxon>Eukaryota</taxon>
        <taxon>Fungi</taxon>
        <taxon>Dikarya</taxon>
        <taxon>Ascomycota</taxon>
        <taxon>Pezizomycotina</taxon>
        <taxon>Eurotiomycetes</taxon>
        <taxon>Eurotiomycetidae</taxon>
        <taxon>Eurotiales</taxon>
        <taxon>Aspergillaceae</taxon>
        <taxon>Aspergillus</taxon>
        <taxon>Aspergillus subgen. Fumigati</taxon>
    </lineage>
</organism>
<dbReference type="SUPFAM" id="SSF48452">
    <property type="entry name" value="TPR-like"/>
    <property type="match status" value="1"/>
</dbReference>
<reference evidence="3" key="1">
    <citation type="submission" date="2020-06" db="EMBL/GenBank/DDBJ databases">
        <title>Draft genome sequences of strains closely related to Aspergillus parafelis and Aspergillus hiratsukae.</title>
        <authorList>
            <person name="Dos Santos R.A.C."/>
            <person name="Rivero-Menendez O."/>
            <person name="Steenwyk J.L."/>
            <person name="Mead M.E."/>
            <person name="Goldman G.H."/>
            <person name="Alastruey-Izquierdo A."/>
            <person name="Rokas A."/>
        </authorList>
    </citation>
    <scope>NUCLEOTIDE SEQUENCE</scope>
    <source>
        <strain evidence="3">CNM-CM7691</strain>
    </source>
</reference>
<dbReference type="PANTHER" id="PTHR45588:SF1">
    <property type="entry name" value="WW DOMAIN-CONTAINING PROTEIN"/>
    <property type="match status" value="1"/>
</dbReference>
<dbReference type="Pfam" id="PF04082">
    <property type="entry name" value="Fungal_trans"/>
    <property type="match status" value="1"/>
</dbReference>
<keyword evidence="4" id="KW-1185">Reference proteome</keyword>
<proteinExistence type="predicted"/>
<evidence type="ECO:0000256" key="1">
    <source>
        <dbReference type="ARBA" id="ARBA00023242"/>
    </source>
</evidence>
<keyword evidence="1" id="KW-0539">Nucleus</keyword>
<dbReference type="GO" id="GO:0006351">
    <property type="term" value="P:DNA-templated transcription"/>
    <property type="evidence" value="ECO:0007669"/>
    <property type="project" value="InterPro"/>
</dbReference>
<dbReference type="Proteomes" id="UP000641853">
    <property type="component" value="Unassembled WGS sequence"/>
</dbReference>
<dbReference type="AlphaFoldDB" id="A0A8H6R1K4"/>